<dbReference type="EMBL" id="JACIBV010000001">
    <property type="protein sequence ID" value="MBB3724455.1"/>
    <property type="molecule type" value="Genomic_DNA"/>
</dbReference>
<comment type="caution">
    <text evidence="1">The sequence shown here is derived from an EMBL/GenBank/DDBJ whole genome shotgun (WGS) entry which is preliminary data.</text>
</comment>
<protein>
    <submittedName>
        <fullName evidence="1">Uncharacterized protein</fullName>
    </submittedName>
</protein>
<dbReference type="Proteomes" id="UP000579945">
    <property type="component" value="Unassembled WGS sequence"/>
</dbReference>
<evidence type="ECO:0000313" key="1">
    <source>
        <dbReference type="EMBL" id="MBB3724455.1"/>
    </source>
</evidence>
<sequence>MTTSAPQREPGGVHDVLALLNDAEHYARASLDQRLAYLERRAQVLHWLVDALGEEGSRYLAQDAEDRALDVRQRAEALAANCGDPWPAPPTTTPRSL</sequence>
<name>A0A7W5V411_9ACTN</name>
<evidence type="ECO:0000313" key="2">
    <source>
        <dbReference type="Proteomes" id="UP000579945"/>
    </source>
</evidence>
<proteinExistence type="predicted"/>
<dbReference type="AlphaFoldDB" id="A0A7W5V411"/>
<organism evidence="1 2">
    <name type="scientific">Nonomuraea dietziae</name>
    <dbReference type="NCBI Taxonomy" id="65515"/>
    <lineage>
        <taxon>Bacteria</taxon>
        <taxon>Bacillati</taxon>
        <taxon>Actinomycetota</taxon>
        <taxon>Actinomycetes</taxon>
        <taxon>Streptosporangiales</taxon>
        <taxon>Streptosporangiaceae</taxon>
        <taxon>Nonomuraea</taxon>
    </lineage>
</organism>
<accession>A0A7W5V411</accession>
<reference evidence="1 2" key="1">
    <citation type="submission" date="2020-08" db="EMBL/GenBank/DDBJ databases">
        <title>Sequencing the genomes of 1000 actinobacteria strains.</title>
        <authorList>
            <person name="Klenk H.-P."/>
        </authorList>
    </citation>
    <scope>NUCLEOTIDE SEQUENCE [LARGE SCALE GENOMIC DNA]</scope>
    <source>
        <strain evidence="1 2">DSM 44320</strain>
    </source>
</reference>
<keyword evidence="2" id="KW-1185">Reference proteome</keyword>
<gene>
    <name evidence="1" type="ORF">FHR33_000315</name>
</gene>
<dbReference type="RefSeq" id="WP_183642448.1">
    <property type="nucleotide sequence ID" value="NZ_JACIBV010000001.1"/>
</dbReference>
<dbReference type="GeneID" id="95386966"/>